<feature type="chain" id="PRO_5042099723" description="Cuticle protein 6" evidence="3">
    <location>
        <begin position="19"/>
        <end position="192"/>
    </location>
</feature>
<dbReference type="Pfam" id="PF00379">
    <property type="entry name" value="Chitin_bind_4"/>
    <property type="match status" value="1"/>
</dbReference>
<evidence type="ECO:0000313" key="5">
    <source>
        <dbReference type="Proteomes" id="UP001292094"/>
    </source>
</evidence>
<reference evidence="4" key="1">
    <citation type="submission" date="2023-11" db="EMBL/GenBank/DDBJ databases">
        <title>Genome assemblies of two species of porcelain crab, Petrolisthes cinctipes and Petrolisthes manimaculis (Anomura: Porcellanidae).</title>
        <authorList>
            <person name="Angst P."/>
        </authorList>
    </citation>
    <scope>NUCLEOTIDE SEQUENCE</scope>
    <source>
        <strain evidence="4">PB745_02</strain>
        <tissue evidence="4">Gill</tissue>
    </source>
</reference>
<dbReference type="PROSITE" id="PS51155">
    <property type="entry name" value="CHIT_BIND_RR_2"/>
    <property type="match status" value="1"/>
</dbReference>
<dbReference type="InterPro" id="IPR000618">
    <property type="entry name" value="Insect_cuticle"/>
</dbReference>
<dbReference type="AlphaFoldDB" id="A0AAE1U287"/>
<sequence length="192" mass="19963">MNALTVLCLAGVVVCGSGRLLGYPGVYNYPGVLGGYPALHPYTAPLAYNALAHSPLALRTVAHNPLTYNVAPIAPVQSQYHAQDEFGQYSFGYSGGPSSRSEVRDAFGVVRGSYNYVDSEGKLQTQHYVADALGFRVAATNLPVAPDAPEAPAALALPQPVQDTPEVAAAKVAFKIAYDEAAAAAAAAPDTK</sequence>
<evidence type="ECO:0000256" key="3">
    <source>
        <dbReference type="SAM" id="SignalP"/>
    </source>
</evidence>
<accession>A0AAE1U287</accession>
<dbReference type="Proteomes" id="UP001292094">
    <property type="component" value="Unassembled WGS sequence"/>
</dbReference>
<evidence type="ECO:0000256" key="2">
    <source>
        <dbReference type="PROSITE-ProRule" id="PRU00497"/>
    </source>
</evidence>
<keyword evidence="1 2" id="KW-0193">Cuticle</keyword>
<dbReference type="PANTHER" id="PTHR10380">
    <property type="entry name" value="CUTICLE PROTEIN"/>
    <property type="match status" value="1"/>
</dbReference>
<organism evidence="4 5">
    <name type="scientific">Petrolisthes manimaculis</name>
    <dbReference type="NCBI Taxonomy" id="1843537"/>
    <lineage>
        <taxon>Eukaryota</taxon>
        <taxon>Metazoa</taxon>
        <taxon>Ecdysozoa</taxon>
        <taxon>Arthropoda</taxon>
        <taxon>Crustacea</taxon>
        <taxon>Multicrustacea</taxon>
        <taxon>Malacostraca</taxon>
        <taxon>Eumalacostraca</taxon>
        <taxon>Eucarida</taxon>
        <taxon>Decapoda</taxon>
        <taxon>Pleocyemata</taxon>
        <taxon>Anomura</taxon>
        <taxon>Galatheoidea</taxon>
        <taxon>Porcellanidae</taxon>
        <taxon>Petrolisthes</taxon>
    </lineage>
</organism>
<dbReference type="GO" id="GO:0008010">
    <property type="term" value="F:structural constituent of chitin-based larval cuticle"/>
    <property type="evidence" value="ECO:0007669"/>
    <property type="project" value="TreeGrafter"/>
</dbReference>
<dbReference type="GO" id="GO:0062129">
    <property type="term" value="C:chitin-based extracellular matrix"/>
    <property type="evidence" value="ECO:0007669"/>
    <property type="project" value="TreeGrafter"/>
</dbReference>
<evidence type="ECO:0008006" key="6">
    <source>
        <dbReference type="Google" id="ProtNLM"/>
    </source>
</evidence>
<comment type="caution">
    <text evidence="4">The sequence shown here is derived from an EMBL/GenBank/DDBJ whole genome shotgun (WGS) entry which is preliminary data.</text>
</comment>
<keyword evidence="3" id="KW-0732">Signal</keyword>
<dbReference type="PROSITE" id="PS00233">
    <property type="entry name" value="CHIT_BIND_RR_1"/>
    <property type="match status" value="1"/>
</dbReference>
<keyword evidence="5" id="KW-1185">Reference proteome</keyword>
<proteinExistence type="predicted"/>
<evidence type="ECO:0000313" key="4">
    <source>
        <dbReference type="EMBL" id="KAK4306872.1"/>
    </source>
</evidence>
<dbReference type="InterPro" id="IPR050468">
    <property type="entry name" value="Cuticle_Struct_Prot"/>
</dbReference>
<dbReference type="InterPro" id="IPR031311">
    <property type="entry name" value="CHIT_BIND_RR_consensus"/>
</dbReference>
<gene>
    <name evidence="4" type="ORF">Pmani_021340</name>
</gene>
<dbReference type="PANTHER" id="PTHR10380:SF196">
    <property type="entry name" value="CUTICULAR PROTEIN 72EA"/>
    <property type="match status" value="1"/>
</dbReference>
<name>A0AAE1U287_9EUCA</name>
<protein>
    <recommendedName>
        <fullName evidence="6">Cuticle protein 6</fullName>
    </recommendedName>
</protein>
<evidence type="ECO:0000256" key="1">
    <source>
        <dbReference type="ARBA" id="ARBA00022460"/>
    </source>
</evidence>
<feature type="signal peptide" evidence="3">
    <location>
        <begin position="1"/>
        <end position="18"/>
    </location>
</feature>
<dbReference type="EMBL" id="JAWZYT010002080">
    <property type="protein sequence ID" value="KAK4306872.1"/>
    <property type="molecule type" value="Genomic_DNA"/>
</dbReference>